<proteinExistence type="predicted"/>
<dbReference type="STRING" id="980251.GCA_001642875_05067"/>
<name>A0A5B9PGL4_9BACT</name>
<feature type="compositionally biased region" description="Basic residues" evidence="1">
    <location>
        <begin position="1088"/>
        <end position="1097"/>
    </location>
</feature>
<evidence type="ECO:0000313" key="3">
    <source>
        <dbReference type="Proteomes" id="UP000322214"/>
    </source>
</evidence>
<feature type="region of interest" description="Disordered" evidence="1">
    <location>
        <begin position="1081"/>
        <end position="1101"/>
    </location>
</feature>
<dbReference type="KEGG" id="mff:MFFC18_19020"/>
<gene>
    <name evidence="2" type="ORF">MFFC18_19020</name>
</gene>
<sequence>MYCLFRLLDDALPGGTIFQPEGKEDLAIYDQNGQLLEVIQVKDYSSNLTVSNVKPTFFKRVLADCEEGSSVSVKLVSFGEVGPELAAAMDNEQKTPCRSIETLKKDRTITESNGKIGRVKGLSDSEAKRVFKHIELERVDEQALTSAILEKLRDTVTAGDAKSAFENLMWWIVNAAERQRRITRAISVGKLSQIGRFLSERAAFEHEWNISIKPIQLPSSKADIEKLKSDYFQGGRVRVEHIHAELDVPREHLLNEVHQAFSKNNVVVVRAASGQGKTTLAYRYLIDNVPNDFRFEVLRASDLQHARRLATAISGHTKALEIPTVVYVDVRPGDQFWVETVRELASEPGIRVLITIREEDWFRAQVTSDDFRFSDVSLPFDRGVASSIYETLRTGNQTNFLNFDEAWAKLGERKTLFEFAYLVTQAEDLAQKIKSQIATIRDQANSGNLSGDELQLLRLVSVATAFEARLDVSRVDESLQIPDLSRALERFNNEYLLRTTNDGKWVEGFHAIRSEIIADELTDEAFSPRHQLEADVITLLNEEDLEHFLLSAFSRRDEQPVEILQQLSQINLNSWLGIKSVMTALHWLGLREYAEANEELISNVRKAFGSAWWFMLDWDLAQIKGKGGFQIVESLKNLSKEHEFAADSIPTLQSQQSDKNDVFEHWSKWLRRVDIELPEPTSESDFVAASEVLYWLGHLGLQGSVRAAWVKSKDFLSNSCEDLPIQLFSRLACGAQKYNSEVYQAWLEKNRQNVEARFRQAAGVFALEHEKADDCLTSHFIIDIEREASNLSIGSEEANINDMAVQRVDAASFCLSGYQSYGASGYGHRMAFVFDTLGDDSHKRMPIENIVMPWLPSFNALSRGVVVRQFRPNSWSEYFSKIHRMRSLVIRSMVELRKAIRTTQRTGKIGLEDSETWRETSLELTGSLFLPQTAVDPWGFESESRREEPRNRNKTTAISILDNFNKAINEFTSDVSAFMDKAEKSLAYLHHYRNARDNAKRQAIVAKAKELKISDETVRFSVIHGFDSCIELQKVHLEERLLADSGTVFPYNDSFRIQETAEIEKTLRSWSHFTFPEEVAEKPATGSSRKKNKRSSRSRTPVLRDCLRKTRNRVADSLKQLTKHGIYAKVISERVRWEDNSALWISFNVDHPISSLIAIEKMWSCLLEAFKPDRDKIVRAKTIELNWKRIVLVPLVLGKSLEGQALPHMNGVVCGLDEELEANECRLGPMSIPQESLNRLELKCWARHPIWDVFDNFTVAYQALFFHVDHMADFQRCNVELDDLGEEIFKKYLEKEQGRTNPLLQATFDSAAEVFQHFPEIDEDVVSQRSDIFNCMQLIVDMQDSLYPKEGFSEEARLTIDEIAEWRDRMKTGFELLGQARYMWIADSLNLPSFEFPT</sequence>
<accession>A0A5B9PGL4</accession>
<dbReference type="Proteomes" id="UP000322214">
    <property type="component" value="Chromosome"/>
</dbReference>
<evidence type="ECO:0000256" key="1">
    <source>
        <dbReference type="SAM" id="MobiDB-lite"/>
    </source>
</evidence>
<reference evidence="2 3" key="1">
    <citation type="submission" date="2019-08" db="EMBL/GenBank/DDBJ databases">
        <title>Deep-cultivation of Planctomycetes and their phenomic and genomic characterization uncovers novel biology.</title>
        <authorList>
            <person name="Wiegand S."/>
            <person name="Jogler M."/>
            <person name="Boedeker C."/>
            <person name="Pinto D."/>
            <person name="Vollmers J."/>
            <person name="Rivas-Marin E."/>
            <person name="Kohn T."/>
            <person name="Peeters S.H."/>
            <person name="Heuer A."/>
            <person name="Rast P."/>
            <person name="Oberbeckmann S."/>
            <person name="Bunk B."/>
            <person name="Jeske O."/>
            <person name="Meyerdierks A."/>
            <person name="Storesund J.E."/>
            <person name="Kallscheuer N."/>
            <person name="Luecker S."/>
            <person name="Lage O.M."/>
            <person name="Pohl T."/>
            <person name="Merkel B.J."/>
            <person name="Hornburger P."/>
            <person name="Mueller R.-W."/>
            <person name="Bruemmer F."/>
            <person name="Labrenz M."/>
            <person name="Spormann A.M."/>
            <person name="Op den Camp H."/>
            <person name="Overmann J."/>
            <person name="Amann R."/>
            <person name="Jetten M.S.M."/>
            <person name="Mascher T."/>
            <person name="Medema M.H."/>
            <person name="Devos D.P."/>
            <person name="Kaster A.-K."/>
            <person name="Ovreas L."/>
            <person name="Rohde M."/>
            <person name="Galperin M.Y."/>
            <person name="Jogler C."/>
        </authorList>
    </citation>
    <scope>NUCLEOTIDE SEQUENCE [LARGE SCALE GENOMIC DNA]</scope>
    <source>
        <strain evidence="2 3">FC18</strain>
    </source>
</reference>
<protein>
    <submittedName>
        <fullName evidence="2">Uncharacterized protein</fullName>
    </submittedName>
</protein>
<dbReference type="EMBL" id="CP042912">
    <property type="protein sequence ID" value="QEG22041.1"/>
    <property type="molecule type" value="Genomic_DNA"/>
</dbReference>
<evidence type="ECO:0000313" key="2">
    <source>
        <dbReference type="EMBL" id="QEG22041.1"/>
    </source>
</evidence>
<keyword evidence="3" id="KW-1185">Reference proteome</keyword>
<organism evidence="2 3">
    <name type="scientific">Mariniblastus fucicola</name>
    <dbReference type="NCBI Taxonomy" id="980251"/>
    <lineage>
        <taxon>Bacteria</taxon>
        <taxon>Pseudomonadati</taxon>
        <taxon>Planctomycetota</taxon>
        <taxon>Planctomycetia</taxon>
        <taxon>Pirellulales</taxon>
        <taxon>Pirellulaceae</taxon>
        <taxon>Mariniblastus</taxon>
    </lineage>
</organism>